<dbReference type="PANTHER" id="PTHR30520:SF2">
    <property type="entry name" value="INNER MEMBRANE PROTEIN YFDC"/>
    <property type="match status" value="1"/>
</dbReference>
<sequence length="300" mass="32573">MDDDMAAAPDLTVEEDVTPPRGERLHAEESGELNASFDRSVEEGAGRLNRPIGNLLATGFMAGLDVGFGVLALLFVEHETGSPVLGGLAFTIGFIAIHLGRSELFTENFLVPVTTVITRKASIRQLGRLWAGTYTTNLAGGWLIAAMVMIAYPDLHPIAMERGEAIMGRALSLESFMLAVLAGAAITLMTWMVRNAETEGGRLVSVIAFGFILGSTHMNHVVVISIKMFAALQVGGTGYGYWDWLQLSSYAVLGNMLGGLGLVTLLRLVQVGRPHIERRRRTAMTIKGSDYRRRIRPDED</sequence>
<gene>
    <name evidence="7" type="ORF">DVS28_a4944</name>
</gene>
<protein>
    <submittedName>
        <fullName evidence="7">Formate efflux transporter</fullName>
    </submittedName>
</protein>
<evidence type="ECO:0000313" key="8">
    <source>
        <dbReference type="Proteomes" id="UP000264006"/>
    </source>
</evidence>
<feature type="transmembrane region" description="Helical" evidence="6">
    <location>
        <begin position="82"/>
        <end position="100"/>
    </location>
</feature>
<keyword evidence="8" id="KW-1185">Reference proteome</keyword>
<dbReference type="EMBL" id="CP031165">
    <property type="protein sequence ID" value="AXV09601.1"/>
    <property type="molecule type" value="Genomic_DNA"/>
</dbReference>
<dbReference type="Pfam" id="PF01226">
    <property type="entry name" value="Form_Nir_trans"/>
    <property type="match status" value="1"/>
</dbReference>
<feature type="transmembrane region" description="Helical" evidence="6">
    <location>
        <begin position="129"/>
        <end position="152"/>
    </location>
</feature>
<dbReference type="GO" id="GO:0015499">
    <property type="term" value="F:formate transmembrane transporter activity"/>
    <property type="evidence" value="ECO:0007669"/>
    <property type="project" value="TreeGrafter"/>
</dbReference>
<evidence type="ECO:0000313" key="7">
    <source>
        <dbReference type="EMBL" id="AXV09601.1"/>
    </source>
</evidence>
<dbReference type="KEGG" id="euz:DVS28_a4944"/>
<comment type="subcellular location">
    <subcellularLocation>
        <location evidence="1">Membrane</location>
        <topology evidence="1">Multi-pass membrane protein</topology>
    </subcellularLocation>
</comment>
<evidence type="ECO:0000256" key="6">
    <source>
        <dbReference type="SAM" id="Phobius"/>
    </source>
</evidence>
<name>A0A346Y554_9ACTN</name>
<organism evidence="7 8">
    <name type="scientific">Euzebya pacifica</name>
    <dbReference type="NCBI Taxonomy" id="1608957"/>
    <lineage>
        <taxon>Bacteria</taxon>
        <taxon>Bacillati</taxon>
        <taxon>Actinomycetota</taxon>
        <taxon>Nitriliruptoria</taxon>
        <taxon>Euzebyales</taxon>
    </lineage>
</organism>
<dbReference type="Gene3D" id="1.20.1080.10">
    <property type="entry name" value="Glycerol uptake facilitator protein"/>
    <property type="match status" value="1"/>
</dbReference>
<evidence type="ECO:0000256" key="2">
    <source>
        <dbReference type="ARBA" id="ARBA00022692"/>
    </source>
</evidence>
<feature type="region of interest" description="Disordered" evidence="5">
    <location>
        <begin position="1"/>
        <end position="33"/>
    </location>
</feature>
<dbReference type="GO" id="GO:0005886">
    <property type="term" value="C:plasma membrane"/>
    <property type="evidence" value="ECO:0007669"/>
    <property type="project" value="TreeGrafter"/>
</dbReference>
<accession>A0A346Y554</accession>
<dbReference type="InterPro" id="IPR023271">
    <property type="entry name" value="Aquaporin-like"/>
</dbReference>
<feature type="transmembrane region" description="Helical" evidence="6">
    <location>
        <begin position="203"/>
        <end position="230"/>
    </location>
</feature>
<keyword evidence="2 6" id="KW-0812">Transmembrane</keyword>
<feature type="transmembrane region" description="Helical" evidence="6">
    <location>
        <begin position="55"/>
        <end position="76"/>
    </location>
</feature>
<dbReference type="Proteomes" id="UP000264006">
    <property type="component" value="Chromosome"/>
</dbReference>
<dbReference type="AlphaFoldDB" id="A0A346Y554"/>
<feature type="transmembrane region" description="Helical" evidence="6">
    <location>
        <begin position="250"/>
        <end position="269"/>
    </location>
</feature>
<evidence type="ECO:0000256" key="1">
    <source>
        <dbReference type="ARBA" id="ARBA00004141"/>
    </source>
</evidence>
<evidence type="ECO:0000256" key="5">
    <source>
        <dbReference type="SAM" id="MobiDB-lite"/>
    </source>
</evidence>
<evidence type="ECO:0000256" key="3">
    <source>
        <dbReference type="ARBA" id="ARBA00022989"/>
    </source>
</evidence>
<keyword evidence="3 6" id="KW-1133">Transmembrane helix</keyword>
<dbReference type="PANTHER" id="PTHR30520">
    <property type="entry name" value="FORMATE TRANSPORTER-RELATED"/>
    <property type="match status" value="1"/>
</dbReference>
<reference evidence="7 8" key="1">
    <citation type="submission" date="2018-09" db="EMBL/GenBank/DDBJ databases">
        <title>Complete genome sequence of Euzebya sp. DY32-46 isolated from seawater of Pacific Ocean.</title>
        <authorList>
            <person name="Xu L."/>
            <person name="Wu Y.-H."/>
            <person name="Xu X.-W."/>
        </authorList>
    </citation>
    <scope>NUCLEOTIDE SEQUENCE [LARGE SCALE GENOMIC DNA]</scope>
    <source>
        <strain evidence="7 8">DY32-46</strain>
    </source>
</reference>
<feature type="transmembrane region" description="Helical" evidence="6">
    <location>
        <begin position="172"/>
        <end position="191"/>
    </location>
</feature>
<keyword evidence="4 6" id="KW-0472">Membrane</keyword>
<evidence type="ECO:0000256" key="4">
    <source>
        <dbReference type="ARBA" id="ARBA00023136"/>
    </source>
</evidence>
<proteinExistence type="predicted"/>
<dbReference type="InterPro" id="IPR000292">
    <property type="entry name" value="For/NO2_transpt"/>
</dbReference>